<organism evidence="2 3">
    <name type="scientific">Streblomastix strix</name>
    <dbReference type="NCBI Taxonomy" id="222440"/>
    <lineage>
        <taxon>Eukaryota</taxon>
        <taxon>Metamonada</taxon>
        <taxon>Preaxostyla</taxon>
        <taxon>Oxymonadida</taxon>
        <taxon>Streblomastigidae</taxon>
        <taxon>Streblomastix</taxon>
    </lineage>
</organism>
<evidence type="ECO:0000313" key="3">
    <source>
        <dbReference type="Proteomes" id="UP000324800"/>
    </source>
</evidence>
<evidence type="ECO:0000313" key="2">
    <source>
        <dbReference type="EMBL" id="KAA6392691.1"/>
    </source>
</evidence>
<evidence type="ECO:0000256" key="1">
    <source>
        <dbReference type="SAM" id="MobiDB-lite"/>
    </source>
</evidence>
<name>A0A5J4WCR7_9EUKA</name>
<sequence>MNTNINSPRHEKERGNNVSSQERMTDEQRDVNVENIVLPWMHSLMGKPSNSPQARSLKQQLDANTMMYEAYFHKNAAQLDPTGECATKQEVDALLARQEKKYKAGIESCRCETKHGSVITVAHGTVEPDQLSPFSKIRMRKGGVERWNNGVQRQSRIE</sequence>
<dbReference type="Proteomes" id="UP000324800">
    <property type="component" value="Unassembled WGS sequence"/>
</dbReference>
<protein>
    <submittedName>
        <fullName evidence="2">Uncharacterized protein</fullName>
    </submittedName>
</protein>
<gene>
    <name evidence="2" type="ORF">EZS28_011786</name>
</gene>
<feature type="region of interest" description="Disordered" evidence="1">
    <location>
        <begin position="1"/>
        <end position="29"/>
    </location>
</feature>
<proteinExistence type="predicted"/>
<comment type="caution">
    <text evidence="2">The sequence shown here is derived from an EMBL/GenBank/DDBJ whole genome shotgun (WGS) entry which is preliminary data.</text>
</comment>
<accession>A0A5J4WCR7</accession>
<reference evidence="2 3" key="1">
    <citation type="submission" date="2019-03" db="EMBL/GenBank/DDBJ databases">
        <title>Single cell metagenomics reveals metabolic interactions within the superorganism composed of flagellate Streblomastix strix and complex community of Bacteroidetes bacteria on its surface.</title>
        <authorList>
            <person name="Treitli S.C."/>
            <person name="Kolisko M."/>
            <person name="Husnik F."/>
            <person name="Keeling P."/>
            <person name="Hampl V."/>
        </authorList>
    </citation>
    <scope>NUCLEOTIDE SEQUENCE [LARGE SCALE GENOMIC DNA]</scope>
    <source>
        <strain evidence="2">ST1C</strain>
    </source>
</reference>
<dbReference type="EMBL" id="SNRW01002462">
    <property type="protein sequence ID" value="KAA6392691.1"/>
    <property type="molecule type" value="Genomic_DNA"/>
</dbReference>
<dbReference type="AlphaFoldDB" id="A0A5J4WCR7"/>